<dbReference type="Proteomes" id="UP001206595">
    <property type="component" value="Unassembled WGS sequence"/>
</dbReference>
<dbReference type="PANTHER" id="PTHR33337">
    <property type="entry name" value="GFA DOMAIN-CONTAINING PROTEIN"/>
    <property type="match status" value="1"/>
</dbReference>
<evidence type="ECO:0000256" key="3">
    <source>
        <dbReference type="ARBA" id="ARBA00022833"/>
    </source>
</evidence>
<evidence type="ECO:0000256" key="4">
    <source>
        <dbReference type="ARBA" id="ARBA00023239"/>
    </source>
</evidence>
<feature type="domain" description="CENP-V/GFA" evidence="5">
    <location>
        <begin position="3"/>
        <end position="137"/>
    </location>
</feature>
<dbReference type="InterPro" id="IPR011057">
    <property type="entry name" value="Mss4-like_sf"/>
</dbReference>
<comment type="similarity">
    <text evidence="1">Belongs to the Gfa family.</text>
</comment>
<sequence>MELHGSCHCGKTSFDVISQTPVPFMHCYCSICRKCQGGGGYVVNIMGLYKTLKLHGEEYMKTYQAVLDKSVPVEQQELCGNIRYFCGECGSHLFAYDKQWAEWCYPYASAIDTDLPVPKPEDIHRLMLNKKSKCNWADTPPVDNKRNFSEYPNTSLEDWHKKNHQFIERK</sequence>
<gene>
    <name evidence="6" type="ORF">K450DRAFT_261184</name>
</gene>
<evidence type="ECO:0000259" key="5">
    <source>
        <dbReference type="PROSITE" id="PS51891"/>
    </source>
</evidence>
<organism evidence="6 7">
    <name type="scientific">Umbelopsis ramanniana AG</name>
    <dbReference type="NCBI Taxonomy" id="1314678"/>
    <lineage>
        <taxon>Eukaryota</taxon>
        <taxon>Fungi</taxon>
        <taxon>Fungi incertae sedis</taxon>
        <taxon>Mucoromycota</taxon>
        <taxon>Mucoromycotina</taxon>
        <taxon>Umbelopsidomycetes</taxon>
        <taxon>Umbelopsidales</taxon>
        <taxon>Umbelopsidaceae</taxon>
        <taxon>Umbelopsis</taxon>
    </lineage>
</organism>
<keyword evidence="4" id="KW-0456">Lyase</keyword>
<keyword evidence="3" id="KW-0862">Zinc</keyword>
<dbReference type="Pfam" id="PF04828">
    <property type="entry name" value="GFA"/>
    <property type="match status" value="1"/>
</dbReference>
<reference evidence="6" key="1">
    <citation type="submission" date="2021-06" db="EMBL/GenBank/DDBJ databases">
        <authorList>
            <consortium name="DOE Joint Genome Institute"/>
            <person name="Mondo S.J."/>
            <person name="Amses K.R."/>
            <person name="Simmons D.R."/>
            <person name="Longcore J.E."/>
            <person name="Seto K."/>
            <person name="Alves G.H."/>
            <person name="Bonds A.E."/>
            <person name="Quandt C.A."/>
            <person name="Davis W.J."/>
            <person name="Chang Y."/>
            <person name="Letcher P.M."/>
            <person name="Powell M.J."/>
            <person name="Kuo A."/>
            <person name="Labutti K."/>
            <person name="Pangilinan J."/>
            <person name="Andreopoulos W."/>
            <person name="Tritt A."/>
            <person name="Riley R."/>
            <person name="Hundley H."/>
            <person name="Johnson J."/>
            <person name="Lipzen A."/>
            <person name="Barry K."/>
            <person name="Berbee M.L."/>
            <person name="Buchler N.E."/>
            <person name="Grigoriev I.V."/>
            <person name="Spatafora J.W."/>
            <person name="Stajich J.E."/>
            <person name="James T.Y."/>
        </authorList>
    </citation>
    <scope>NUCLEOTIDE SEQUENCE</scope>
    <source>
        <strain evidence="6">AG</strain>
    </source>
</reference>
<accession>A0AAD5HAA0</accession>
<evidence type="ECO:0000256" key="2">
    <source>
        <dbReference type="ARBA" id="ARBA00022723"/>
    </source>
</evidence>
<proteinExistence type="inferred from homology"/>
<evidence type="ECO:0000313" key="7">
    <source>
        <dbReference type="Proteomes" id="UP001206595"/>
    </source>
</evidence>
<dbReference type="GO" id="GO:0016846">
    <property type="term" value="F:carbon-sulfur lyase activity"/>
    <property type="evidence" value="ECO:0007669"/>
    <property type="project" value="InterPro"/>
</dbReference>
<dbReference type="GeneID" id="75917619"/>
<dbReference type="PANTHER" id="PTHR33337:SF44">
    <property type="entry name" value="DUF636 DOMAIN PROTEIN (AFU_ORTHOLOGUE AFUA_1G09754)"/>
    <property type="match status" value="1"/>
</dbReference>
<keyword evidence="7" id="KW-1185">Reference proteome</keyword>
<dbReference type="RefSeq" id="XP_051440553.1">
    <property type="nucleotide sequence ID" value="XM_051592276.1"/>
</dbReference>
<evidence type="ECO:0000313" key="6">
    <source>
        <dbReference type="EMBL" id="KAI8575549.1"/>
    </source>
</evidence>
<dbReference type="InterPro" id="IPR006913">
    <property type="entry name" value="CENP-V/GFA"/>
</dbReference>
<dbReference type="SUPFAM" id="SSF51316">
    <property type="entry name" value="Mss4-like"/>
    <property type="match status" value="1"/>
</dbReference>
<dbReference type="AlphaFoldDB" id="A0AAD5HAA0"/>
<name>A0AAD5HAA0_UMBRA</name>
<dbReference type="GO" id="GO:0046872">
    <property type="term" value="F:metal ion binding"/>
    <property type="evidence" value="ECO:0007669"/>
    <property type="project" value="UniProtKB-KW"/>
</dbReference>
<reference evidence="6" key="2">
    <citation type="journal article" date="2022" name="Proc. Natl. Acad. Sci. U.S.A.">
        <title>Diploid-dominant life cycles characterize the early evolution of Fungi.</title>
        <authorList>
            <person name="Amses K.R."/>
            <person name="Simmons D.R."/>
            <person name="Longcore J.E."/>
            <person name="Mondo S.J."/>
            <person name="Seto K."/>
            <person name="Jeronimo G.H."/>
            <person name="Bonds A.E."/>
            <person name="Quandt C.A."/>
            <person name="Davis W.J."/>
            <person name="Chang Y."/>
            <person name="Federici B.A."/>
            <person name="Kuo A."/>
            <person name="LaButti K."/>
            <person name="Pangilinan J."/>
            <person name="Andreopoulos W."/>
            <person name="Tritt A."/>
            <person name="Riley R."/>
            <person name="Hundley H."/>
            <person name="Johnson J."/>
            <person name="Lipzen A."/>
            <person name="Barry K."/>
            <person name="Lang B.F."/>
            <person name="Cuomo C.A."/>
            <person name="Buchler N.E."/>
            <person name="Grigoriev I.V."/>
            <person name="Spatafora J.W."/>
            <person name="Stajich J.E."/>
            <person name="James T.Y."/>
        </authorList>
    </citation>
    <scope>NUCLEOTIDE SEQUENCE</scope>
    <source>
        <strain evidence="6">AG</strain>
    </source>
</reference>
<dbReference type="EMBL" id="MU620977">
    <property type="protein sequence ID" value="KAI8575549.1"/>
    <property type="molecule type" value="Genomic_DNA"/>
</dbReference>
<evidence type="ECO:0000256" key="1">
    <source>
        <dbReference type="ARBA" id="ARBA00005495"/>
    </source>
</evidence>
<dbReference type="Gene3D" id="3.90.1590.10">
    <property type="entry name" value="glutathione-dependent formaldehyde- activating enzyme (gfa)"/>
    <property type="match status" value="1"/>
</dbReference>
<protein>
    <recommendedName>
        <fullName evidence="5">CENP-V/GFA domain-containing protein</fullName>
    </recommendedName>
</protein>
<keyword evidence="2" id="KW-0479">Metal-binding</keyword>
<comment type="caution">
    <text evidence="6">The sequence shown here is derived from an EMBL/GenBank/DDBJ whole genome shotgun (WGS) entry which is preliminary data.</text>
</comment>
<dbReference type="PROSITE" id="PS51891">
    <property type="entry name" value="CENP_V_GFA"/>
    <property type="match status" value="1"/>
</dbReference>